<evidence type="ECO:0000256" key="1">
    <source>
        <dbReference type="ARBA" id="ARBA00004123"/>
    </source>
</evidence>
<dbReference type="EMBL" id="JBDODL010000364">
    <property type="protein sequence ID" value="MES1919678.1"/>
    <property type="molecule type" value="Genomic_DNA"/>
</dbReference>
<proteinExistence type="inferred from homology"/>
<feature type="domain" description="DNA replication complex GINS protein PSF2 N-terminal" evidence="7">
    <location>
        <begin position="12"/>
        <end position="71"/>
    </location>
</feature>
<keyword evidence="3 5" id="KW-0235">DNA replication</keyword>
<comment type="similarity">
    <text evidence="2 5">Belongs to the GINS2/PSF2 family.</text>
</comment>
<dbReference type="Pfam" id="PF05916">
    <property type="entry name" value="Sld5"/>
    <property type="match status" value="1"/>
</dbReference>
<dbReference type="PIRSF" id="PIRSF028998">
    <property type="entry name" value="GINS_Psf2_subgr"/>
    <property type="match status" value="1"/>
</dbReference>
<comment type="subunit">
    <text evidence="5">Component of the GINS complex.</text>
</comment>
<dbReference type="InterPro" id="IPR007257">
    <property type="entry name" value="GINS_Psf2"/>
</dbReference>
<evidence type="ECO:0000313" key="8">
    <source>
        <dbReference type="EMBL" id="MES1919678.1"/>
    </source>
</evidence>
<dbReference type="PANTHER" id="PTHR12772">
    <property type="entry name" value="DNA REPLICATION COMPLEX GINS PROTEIN PSF2"/>
    <property type="match status" value="1"/>
</dbReference>
<dbReference type="InterPro" id="IPR036224">
    <property type="entry name" value="GINS_bundle-like_dom_sf"/>
</dbReference>
<dbReference type="CDD" id="cd11712">
    <property type="entry name" value="GINS_A_psf2"/>
    <property type="match status" value="1"/>
</dbReference>
<dbReference type="PANTHER" id="PTHR12772:SF0">
    <property type="entry name" value="DNA REPLICATION COMPLEX GINS PROTEIN PSF2"/>
    <property type="match status" value="1"/>
</dbReference>
<evidence type="ECO:0000256" key="5">
    <source>
        <dbReference type="PIRNR" id="PIRNR028998"/>
    </source>
</evidence>
<evidence type="ECO:0000256" key="4">
    <source>
        <dbReference type="ARBA" id="ARBA00023242"/>
    </source>
</evidence>
<dbReference type="CDD" id="cd21694">
    <property type="entry name" value="GINS_B_Psf2"/>
    <property type="match status" value="1"/>
</dbReference>
<dbReference type="SUPFAM" id="SSF158573">
    <property type="entry name" value="GINS helical bundle-like"/>
    <property type="match status" value="1"/>
</dbReference>
<dbReference type="Gene3D" id="1.20.58.1020">
    <property type="match status" value="1"/>
</dbReference>
<keyword evidence="9" id="KW-1185">Reference proteome</keyword>
<dbReference type="Proteomes" id="UP001439008">
    <property type="component" value="Unassembled WGS sequence"/>
</dbReference>
<evidence type="ECO:0000259" key="6">
    <source>
        <dbReference type="Pfam" id="PF05916"/>
    </source>
</evidence>
<protein>
    <recommendedName>
        <fullName evidence="5">DNA replication complex GINS protein PSF2</fullName>
    </recommendedName>
</protein>
<comment type="caution">
    <text evidence="8">The sequence shown here is derived from an EMBL/GenBank/DDBJ whole genome shotgun (WGS) entry which is preliminary data.</text>
</comment>
<dbReference type="InterPro" id="IPR021151">
    <property type="entry name" value="GINS_A"/>
</dbReference>
<evidence type="ECO:0000259" key="7">
    <source>
        <dbReference type="Pfam" id="PF25005"/>
    </source>
</evidence>
<evidence type="ECO:0000313" key="9">
    <source>
        <dbReference type="Proteomes" id="UP001439008"/>
    </source>
</evidence>
<evidence type="ECO:0000256" key="2">
    <source>
        <dbReference type="ARBA" id="ARBA00010565"/>
    </source>
</evidence>
<feature type="domain" description="GINS subunit" evidence="6">
    <location>
        <begin position="75"/>
        <end position="178"/>
    </location>
</feature>
<reference evidence="8 9" key="1">
    <citation type="journal article" date="2024" name="BMC Biol.">
        <title>Comparative genomics of Ascetosporea gives new insight into the evolutionary basis for animal parasitism in Rhizaria.</title>
        <authorList>
            <person name="Hiltunen Thoren M."/>
            <person name="Onut-Brannstrom I."/>
            <person name="Alfjorden A."/>
            <person name="Peckova H."/>
            <person name="Swords F."/>
            <person name="Hooper C."/>
            <person name="Holzer A.S."/>
            <person name="Bass D."/>
            <person name="Burki F."/>
        </authorList>
    </citation>
    <scope>NUCLEOTIDE SEQUENCE [LARGE SCALE GENOMIC DNA]</scope>
    <source>
        <strain evidence="8">20-A016</strain>
    </source>
</reference>
<name>A0ABV2AJ46_9EUKA</name>
<evidence type="ECO:0000256" key="3">
    <source>
        <dbReference type="ARBA" id="ARBA00022705"/>
    </source>
</evidence>
<accession>A0ABV2AJ46</accession>
<dbReference type="SUPFAM" id="SSF160059">
    <property type="entry name" value="PriA/YqbF domain"/>
    <property type="match status" value="1"/>
</dbReference>
<keyword evidence="4 5" id="KW-0539">Nucleus</keyword>
<comment type="subcellular location">
    <subcellularLocation>
        <location evidence="1 5">Nucleus</location>
    </subcellularLocation>
</comment>
<gene>
    <name evidence="8" type="ORF">MHBO_001467</name>
</gene>
<dbReference type="Gene3D" id="3.40.5.50">
    <property type="match status" value="1"/>
</dbReference>
<organism evidence="8 9">
    <name type="scientific">Bonamia ostreae</name>
    <dbReference type="NCBI Taxonomy" id="126728"/>
    <lineage>
        <taxon>Eukaryota</taxon>
        <taxon>Sar</taxon>
        <taxon>Rhizaria</taxon>
        <taxon>Endomyxa</taxon>
        <taxon>Ascetosporea</taxon>
        <taxon>Haplosporida</taxon>
        <taxon>Bonamia</taxon>
    </lineage>
</organism>
<dbReference type="InterPro" id="IPR056784">
    <property type="entry name" value="PSF2_N"/>
</dbReference>
<sequence>MNRNKVEEEQFTVKEIEFFAGDTPIMIIPLFNGDKLDFISNEYGPFRVNVPTEVPLWLGMKLKKQQKCRIIAPNWFSEKLLVEKLQSEREKTSEFAEIHWHYIEITKILFQNAQDDIENAEKVRSLIKSIEETREEKIRLGLKAVDHSTTFIAVNNISCMELNRIRFYASKILDEFKKFQDAIKSF</sequence>
<dbReference type="Pfam" id="PF25005">
    <property type="entry name" value="PSF2_N"/>
    <property type="match status" value="1"/>
</dbReference>